<dbReference type="Gene3D" id="1.20.1250.20">
    <property type="entry name" value="MFS general substrate transporter like domains"/>
    <property type="match status" value="2"/>
</dbReference>
<dbReference type="PROSITE" id="PS50850">
    <property type="entry name" value="MFS"/>
    <property type="match status" value="1"/>
</dbReference>
<feature type="transmembrane region" description="Helical" evidence="5">
    <location>
        <begin position="310"/>
        <end position="332"/>
    </location>
</feature>
<dbReference type="InterPro" id="IPR036259">
    <property type="entry name" value="MFS_trans_sf"/>
</dbReference>
<feature type="transmembrane region" description="Helical" evidence="5">
    <location>
        <begin position="144"/>
        <end position="166"/>
    </location>
</feature>
<organism evidence="7 8">
    <name type="scientific">Demequina sediminis</name>
    <dbReference type="NCBI Taxonomy" id="1930058"/>
    <lineage>
        <taxon>Bacteria</taxon>
        <taxon>Bacillati</taxon>
        <taxon>Actinomycetota</taxon>
        <taxon>Actinomycetes</taxon>
        <taxon>Micrococcales</taxon>
        <taxon>Demequinaceae</taxon>
        <taxon>Demequina</taxon>
    </lineage>
</organism>
<evidence type="ECO:0000256" key="4">
    <source>
        <dbReference type="ARBA" id="ARBA00023136"/>
    </source>
</evidence>
<evidence type="ECO:0000313" key="8">
    <source>
        <dbReference type="Proteomes" id="UP001426770"/>
    </source>
</evidence>
<keyword evidence="3 5" id="KW-1133">Transmembrane helix</keyword>
<feature type="transmembrane region" description="Helical" evidence="5">
    <location>
        <begin position="285"/>
        <end position="304"/>
    </location>
</feature>
<feature type="transmembrane region" description="Helical" evidence="5">
    <location>
        <begin position="172"/>
        <end position="191"/>
    </location>
</feature>
<accession>A0ABP9WJ16</accession>
<comment type="caution">
    <text evidence="7">The sequence shown here is derived from an EMBL/GenBank/DDBJ whole genome shotgun (WGS) entry which is preliminary data.</text>
</comment>
<feature type="domain" description="Major facilitator superfamily (MFS) profile" evidence="6">
    <location>
        <begin position="216"/>
        <end position="414"/>
    </location>
</feature>
<proteinExistence type="predicted"/>
<evidence type="ECO:0000256" key="1">
    <source>
        <dbReference type="ARBA" id="ARBA00004651"/>
    </source>
</evidence>
<dbReference type="RefSeq" id="WP_286215579.1">
    <property type="nucleotide sequence ID" value="NZ_AP027736.1"/>
</dbReference>
<gene>
    <name evidence="7" type="primary">ybjJ_3</name>
    <name evidence="7" type="ORF">Lsed01_02291</name>
</gene>
<comment type="subcellular location">
    <subcellularLocation>
        <location evidence="1">Cell membrane</location>
        <topology evidence="1">Multi-pass membrane protein</topology>
    </subcellularLocation>
</comment>
<sequence>MSVTSAAAVTPELRRARLGVTLLFMTNGLIWANLAPRYPEIRRTIGLSYGEFGIALTFSGFGALVVGLTAAAIIRRYSSRMVGVTTMIAMGIAAFLVGLAPHGIVFAAVLFAVGAIDSIVDVAQNAHGLRVQREYGRSILNAFHGMWSVGAAVGGLMGGAAAGLGIPVATHLGVVAVIVVIINLGCARLLLKGADPQPAAASDAHARAFPKVSARTWLALALLGLIAIAGAWVEDAGISWSASYLQDELLAGPTLASLGFVALMAMHFVGRLVGDRLIDRYGARLVIRVGGAITAVGMGVALAWPSVPLTIVGFGLAGLGVAATIPVAMHAADELPGFRAGTGLAILSWALRLGFMLSPVVVGAIADASSLRVGLLLVTAAGLLIVALAGALSTRRAADRLEPSLPMNPPSGPM</sequence>
<dbReference type="PANTHER" id="PTHR23514:SF13">
    <property type="entry name" value="INNER MEMBRANE PROTEIN YBJJ"/>
    <property type="match status" value="1"/>
</dbReference>
<keyword evidence="2 5" id="KW-0812">Transmembrane</keyword>
<evidence type="ECO:0000256" key="5">
    <source>
        <dbReference type="SAM" id="Phobius"/>
    </source>
</evidence>
<dbReference type="InterPro" id="IPR020846">
    <property type="entry name" value="MFS_dom"/>
</dbReference>
<feature type="transmembrane region" description="Helical" evidence="5">
    <location>
        <begin position="16"/>
        <end position="34"/>
    </location>
</feature>
<feature type="transmembrane region" description="Helical" evidence="5">
    <location>
        <begin position="212"/>
        <end position="233"/>
    </location>
</feature>
<dbReference type="SUPFAM" id="SSF103473">
    <property type="entry name" value="MFS general substrate transporter"/>
    <property type="match status" value="1"/>
</dbReference>
<keyword evidence="4 5" id="KW-0472">Membrane</keyword>
<feature type="transmembrane region" description="Helical" evidence="5">
    <location>
        <begin position="54"/>
        <end position="74"/>
    </location>
</feature>
<keyword evidence="8" id="KW-1185">Reference proteome</keyword>
<dbReference type="Proteomes" id="UP001426770">
    <property type="component" value="Unassembled WGS sequence"/>
</dbReference>
<dbReference type="EMBL" id="BAABRR010000014">
    <property type="protein sequence ID" value="GAA5519833.1"/>
    <property type="molecule type" value="Genomic_DNA"/>
</dbReference>
<dbReference type="InterPro" id="IPR011701">
    <property type="entry name" value="MFS"/>
</dbReference>
<protein>
    <submittedName>
        <fullName evidence="7">Inner membrane protein YbjJ</fullName>
    </submittedName>
</protein>
<evidence type="ECO:0000259" key="6">
    <source>
        <dbReference type="PROSITE" id="PS50850"/>
    </source>
</evidence>
<name>A0ABP9WJ16_9MICO</name>
<dbReference type="InterPro" id="IPR051788">
    <property type="entry name" value="MFS_Transporter"/>
</dbReference>
<feature type="transmembrane region" description="Helical" evidence="5">
    <location>
        <begin position="344"/>
        <end position="365"/>
    </location>
</feature>
<evidence type="ECO:0000256" key="2">
    <source>
        <dbReference type="ARBA" id="ARBA00022692"/>
    </source>
</evidence>
<dbReference type="Pfam" id="PF07690">
    <property type="entry name" value="MFS_1"/>
    <property type="match status" value="1"/>
</dbReference>
<feature type="transmembrane region" description="Helical" evidence="5">
    <location>
        <begin position="104"/>
        <end position="123"/>
    </location>
</feature>
<dbReference type="CDD" id="cd17393">
    <property type="entry name" value="MFS_MosC_like"/>
    <property type="match status" value="1"/>
</dbReference>
<evidence type="ECO:0000313" key="7">
    <source>
        <dbReference type="EMBL" id="GAA5519833.1"/>
    </source>
</evidence>
<reference evidence="7 8" key="1">
    <citation type="submission" date="2024-02" db="EMBL/GenBank/DDBJ databases">
        <title>Lysinimicrobium sediminis NBRC 112286.</title>
        <authorList>
            <person name="Ichikawa N."/>
            <person name="Katano-Makiyama Y."/>
            <person name="Hidaka K."/>
        </authorList>
    </citation>
    <scope>NUCLEOTIDE SEQUENCE [LARGE SCALE GENOMIC DNA]</scope>
    <source>
        <strain evidence="7 8">NBRC 112286</strain>
    </source>
</reference>
<dbReference type="PANTHER" id="PTHR23514">
    <property type="entry name" value="BYPASS OF STOP CODON PROTEIN 6"/>
    <property type="match status" value="1"/>
</dbReference>
<feature type="transmembrane region" description="Helical" evidence="5">
    <location>
        <begin position="371"/>
        <end position="392"/>
    </location>
</feature>
<feature type="transmembrane region" description="Helical" evidence="5">
    <location>
        <begin position="253"/>
        <end position="273"/>
    </location>
</feature>
<evidence type="ECO:0000256" key="3">
    <source>
        <dbReference type="ARBA" id="ARBA00022989"/>
    </source>
</evidence>
<feature type="transmembrane region" description="Helical" evidence="5">
    <location>
        <begin position="81"/>
        <end position="98"/>
    </location>
</feature>